<feature type="compositionally biased region" description="Basic and acidic residues" evidence="1">
    <location>
        <begin position="180"/>
        <end position="214"/>
    </location>
</feature>
<evidence type="ECO:0000313" key="2">
    <source>
        <dbReference type="EMBL" id="CAD8874733.1"/>
    </source>
</evidence>
<accession>A0A7S1FKY4</accession>
<dbReference type="AlphaFoldDB" id="A0A7S1FKY4"/>
<name>A0A7S1FKY4_9STRA</name>
<protein>
    <submittedName>
        <fullName evidence="2">Uncharacterized protein</fullName>
    </submittedName>
</protein>
<gene>
    <name evidence="2" type="ORF">CHYS00102_LOCUS1908</name>
</gene>
<feature type="compositionally biased region" description="Polar residues" evidence="1">
    <location>
        <begin position="169"/>
        <end position="179"/>
    </location>
</feature>
<proteinExistence type="predicted"/>
<evidence type="ECO:0000256" key="1">
    <source>
        <dbReference type="SAM" id="MobiDB-lite"/>
    </source>
</evidence>
<feature type="region of interest" description="Disordered" evidence="1">
    <location>
        <begin position="113"/>
        <end position="251"/>
    </location>
</feature>
<dbReference type="EMBL" id="HBFR01002813">
    <property type="protein sequence ID" value="CAD8874733.1"/>
    <property type="molecule type" value="Transcribed_RNA"/>
</dbReference>
<organism evidence="2">
    <name type="scientific">Corethron hystrix</name>
    <dbReference type="NCBI Taxonomy" id="216773"/>
    <lineage>
        <taxon>Eukaryota</taxon>
        <taxon>Sar</taxon>
        <taxon>Stramenopiles</taxon>
        <taxon>Ochrophyta</taxon>
        <taxon>Bacillariophyta</taxon>
        <taxon>Coscinodiscophyceae</taxon>
        <taxon>Corethrophycidae</taxon>
        <taxon>Corethrales</taxon>
        <taxon>Corethraceae</taxon>
        <taxon>Corethron</taxon>
    </lineage>
</organism>
<reference evidence="2" key="1">
    <citation type="submission" date="2021-01" db="EMBL/GenBank/DDBJ databases">
        <authorList>
            <person name="Corre E."/>
            <person name="Pelletier E."/>
            <person name="Niang G."/>
            <person name="Scheremetjew M."/>
            <person name="Finn R."/>
            <person name="Kale V."/>
            <person name="Holt S."/>
            <person name="Cochrane G."/>
            <person name="Meng A."/>
            <person name="Brown T."/>
            <person name="Cohen L."/>
        </authorList>
    </citation>
    <scope>NUCLEOTIDE SEQUENCE</scope>
    <source>
        <strain evidence="2">308</strain>
    </source>
</reference>
<sequence length="475" mass="53749">MNFIMNMMILQMKNPLIGRMWKKVWLKSSDSTKKLGDQKQETDRNQEHRLGVTFMNLSHVEMMKGTFRRVSVEKVKHHLTKIHLSLHSNLRRETFETYFPVLRRIRVVEDKKNIGGQNASDDDSRTPSRYRQNSTSQNGAERNRDDSARSSYSNASSPPLPGDGIYVPNVSSKNGVTCNDHNDEGSRKSSRTKNDNELIDRSHRSSRSKNDDKVIAGYYNDEQKSDRSRRSSSRNSNLMTDGDDRFSTRGPIRNIIETNIRDEEKYDDSTIGDSTKGLGLGFTSARGDQGILRRGPIRRGESDMSAKADDRTNKIRDSILKKRSKFMGTKFSETQEESKVKRNLSSTISSQIIEERNAAESQDVTVSDLLGGNQQIKGTHTKPEVKFENNVINRSTRPLDKKLSSTILTQSSLSCVSSTVSEDSYSTTFSTSFLSEGVNESHQLMAMGESVENTIEETLSCITCQPRAYTWSLKF</sequence>
<feature type="compositionally biased region" description="Polar residues" evidence="1">
    <location>
        <begin position="127"/>
        <end position="140"/>
    </location>
</feature>